<reference evidence="2 3" key="2">
    <citation type="submission" date="2018-06" db="EMBL/GenBank/DDBJ databases">
        <title>Metagenomic assembly of (sub)arctic Cyanobacteria and their associated microbiome from non-axenic cultures.</title>
        <authorList>
            <person name="Baurain D."/>
        </authorList>
    </citation>
    <scope>NUCLEOTIDE SEQUENCE [LARGE SCALE GENOMIC DNA]</scope>
    <source>
        <strain evidence="2">ULC129bin1</strain>
    </source>
</reference>
<dbReference type="Gene3D" id="3.40.50.300">
    <property type="entry name" value="P-loop containing nucleotide triphosphate hydrolases"/>
    <property type="match status" value="2"/>
</dbReference>
<reference evidence="3" key="1">
    <citation type="submission" date="2018-04" db="EMBL/GenBank/DDBJ databases">
        <authorList>
            <person name="Cornet L."/>
        </authorList>
    </citation>
    <scope>NUCLEOTIDE SEQUENCE [LARGE SCALE GENOMIC DNA]</scope>
</reference>
<dbReference type="InterPro" id="IPR014774">
    <property type="entry name" value="KaiC-like_dom"/>
</dbReference>
<comment type="caution">
    <text evidence="2">The sequence shown here is derived from an EMBL/GenBank/DDBJ whole genome shotgun (WGS) entry which is preliminary data.</text>
</comment>
<name>A0A2W4WLL0_9CYAN</name>
<dbReference type="InterPro" id="IPR010624">
    <property type="entry name" value="KaiC_dom"/>
</dbReference>
<dbReference type="SMART" id="SM00382">
    <property type="entry name" value="AAA"/>
    <property type="match status" value="2"/>
</dbReference>
<dbReference type="PROSITE" id="PS51146">
    <property type="entry name" value="KAIC"/>
    <property type="match status" value="2"/>
</dbReference>
<organism evidence="2 3">
    <name type="scientific">Leptolyngbya foveolarum</name>
    <dbReference type="NCBI Taxonomy" id="47253"/>
    <lineage>
        <taxon>Bacteria</taxon>
        <taxon>Bacillati</taxon>
        <taxon>Cyanobacteriota</taxon>
        <taxon>Cyanophyceae</taxon>
        <taxon>Leptolyngbyales</taxon>
        <taxon>Leptolyngbyaceae</taxon>
        <taxon>Leptolyngbya group</taxon>
        <taxon>Leptolyngbya</taxon>
    </lineage>
</organism>
<dbReference type="InterPro" id="IPR051347">
    <property type="entry name" value="Circadian_clock_KaiC-rel"/>
</dbReference>
<gene>
    <name evidence="2" type="ORF">DCF25_00905</name>
</gene>
<evidence type="ECO:0000313" key="3">
    <source>
        <dbReference type="Proteomes" id="UP000249354"/>
    </source>
</evidence>
<dbReference type="InterPro" id="IPR027417">
    <property type="entry name" value="P-loop_NTPase"/>
</dbReference>
<dbReference type="Pfam" id="PF06745">
    <property type="entry name" value="ATPase"/>
    <property type="match status" value="2"/>
</dbReference>
<sequence>MVSSKSTSNRASTGIETLDKILRGGLPPGEMYVVNGAPGTGKTTLALHFLQAGAANQEKVLCLALSQRVNSLEDSAKSVGLKTSGITFQDLSTVESLQALSEQQTIFDTSEVELADTVTAMIEIMEQEQPNRVVFDGIAYLRLLARDSLIYRQQVFKLRDYISPREITLMLTDTQDLAPGDNELNAMAHGVIDLSMETTRHGSDHRYLRIAKLRGSGFEPGKHDMEISDRGIRIYRSHLDTSVEAISAETIAEQANADSARIISSGLPSLDKLVGGGLITGTSCLLVGPSGTGKTSMTTLFAHNFATQGGKVSIFLFDELADTFDRRSKGLGMDVAELVGKDRIRIRELSFGDVTPGKFASLVDHDVDIWGAGIVIIDTLTGYWNSMPTDARLTSQMHELMMSLNRRGVLTFLVVAQRGVIGPALEETVDISYLADTVLLLRHFEDSGVIRQAVSVYKKRYGDHEKQIREVRLRPGSIQIGQSLSQFSGILSRTPQYTGEGKDLLRDDD</sequence>
<dbReference type="SUPFAM" id="SSF52540">
    <property type="entry name" value="P-loop containing nucleoside triphosphate hydrolases"/>
    <property type="match status" value="2"/>
</dbReference>
<dbReference type="Proteomes" id="UP000249354">
    <property type="component" value="Unassembled WGS sequence"/>
</dbReference>
<dbReference type="AlphaFoldDB" id="A0A2W4WLL0"/>
<evidence type="ECO:0000259" key="1">
    <source>
        <dbReference type="PROSITE" id="PS51146"/>
    </source>
</evidence>
<accession>A0A2W4WLL0</accession>
<feature type="domain" description="KaiC" evidence="1">
    <location>
        <begin position="261"/>
        <end position="494"/>
    </location>
</feature>
<dbReference type="EMBL" id="QBMC01000003">
    <property type="protein sequence ID" value="PZO23215.1"/>
    <property type="molecule type" value="Genomic_DNA"/>
</dbReference>
<feature type="domain" description="KaiC" evidence="1">
    <location>
        <begin position="9"/>
        <end position="248"/>
    </location>
</feature>
<dbReference type="PANTHER" id="PTHR42926">
    <property type="match status" value="1"/>
</dbReference>
<dbReference type="InterPro" id="IPR003593">
    <property type="entry name" value="AAA+_ATPase"/>
</dbReference>
<evidence type="ECO:0000313" key="2">
    <source>
        <dbReference type="EMBL" id="PZO23215.1"/>
    </source>
</evidence>
<dbReference type="PANTHER" id="PTHR42926:SF1">
    <property type="entry name" value="CIRCADIAN CLOCK OSCILLATOR PROTEIN KAIC 1"/>
    <property type="match status" value="1"/>
</dbReference>
<dbReference type="GO" id="GO:0005524">
    <property type="term" value="F:ATP binding"/>
    <property type="evidence" value="ECO:0007669"/>
    <property type="project" value="InterPro"/>
</dbReference>
<protein>
    <submittedName>
        <fullName evidence="2">Circadian clock protein KaiC</fullName>
    </submittedName>
</protein>
<proteinExistence type="predicted"/>